<accession>A0A1L4D3N0</accession>
<evidence type="ECO:0000313" key="14">
    <source>
        <dbReference type="Proteomes" id="UP000184731"/>
    </source>
</evidence>
<evidence type="ECO:0000256" key="1">
    <source>
        <dbReference type="ARBA" id="ARBA00008279"/>
    </source>
</evidence>
<dbReference type="InterPro" id="IPR027417">
    <property type="entry name" value="P-loop_NTPase"/>
</dbReference>
<feature type="binding site" evidence="8">
    <location>
        <begin position="14"/>
        <end position="21"/>
    </location>
    <ligand>
        <name>GTP</name>
        <dbReference type="ChEBI" id="CHEBI:37565"/>
        <label>1</label>
    </ligand>
</feature>
<evidence type="ECO:0000256" key="6">
    <source>
        <dbReference type="ARBA" id="ARBA00023134"/>
    </source>
</evidence>
<dbReference type="Proteomes" id="UP000184731">
    <property type="component" value="Chromosome"/>
</dbReference>
<dbReference type="InterPro" id="IPR032859">
    <property type="entry name" value="KH_dom-like"/>
</dbReference>
<organism evidence="13 14">
    <name type="scientific">Silvanigrella aquatica</name>
    <dbReference type="NCBI Taxonomy" id="1915309"/>
    <lineage>
        <taxon>Bacteria</taxon>
        <taxon>Pseudomonadati</taxon>
        <taxon>Bdellovibrionota</taxon>
        <taxon>Oligoflexia</taxon>
        <taxon>Silvanigrellales</taxon>
        <taxon>Silvanigrellaceae</taxon>
        <taxon>Silvanigrella</taxon>
    </lineage>
</organism>
<keyword evidence="14" id="KW-1185">Reference proteome</keyword>
<feature type="binding site" evidence="8">
    <location>
        <begin position="124"/>
        <end position="127"/>
    </location>
    <ligand>
        <name>GTP</name>
        <dbReference type="ChEBI" id="CHEBI:37565"/>
        <label>1</label>
    </ligand>
</feature>
<dbReference type="AlphaFoldDB" id="A0A1L4D3N0"/>
<dbReference type="GO" id="GO:0005525">
    <property type="term" value="F:GTP binding"/>
    <property type="evidence" value="ECO:0007669"/>
    <property type="project" value="UniProtKB-UniRule"/>
</dbReference>
<dbReference type="InterPro" id="IPR016484">
    <property type="entry name" value="GTPase_Der"/>
</dbReference>
<sequence length="501" mass="57135">MTLRTYTRLVALVGRPNVGKSSLFNRIIRERKSLVHNEPGVTRDRIFGRAEHEGEAFYICDTGGFEPTSKDNIKIQLVEQAEIAIEEAETVIFVVDGREGIHPVDSELIRRLRKSEKNFIVCVNKCDLPKDDIFIEEFRKLGVPGIYPVSAEHNRGIGNLLDAATAIFAHGPQEKKEDPENPPIKLSIIGRPNVGKSSILNRLVGETRSIVDARPGTTRDTVDAGIKYHGRELRVIDTAGIRRKSRMADKLERFSAFRSVACLEDADISILVINAEDGATDGDARVAGYAFEMRKPILIVVNKWDLIENKTSKTVNEFTEKLHLDLRYLRYAPVVFVSALENLRVSKLIPMCIDLYDQSKRRNSTSQVNNVLKEVLLKHTPPMLKNKSKRIKFFYATQVGVLPPRFVIFCSHPQDLHFSYKRFVENAFREAFNYKDIPISIVFRERSRSPLDENGERTKNTKAARFQKDRNYDDDIRSMNFDDMKALDGSEIEFVDDESEE</sequence>
<dbReference type="PANTHER" id="PTHR43834">
    <property type="entry name" value="GTPASE DER"/>
    <property type="match status" value="1"/>
</dbReference>
<dbReference type="InterPro" id="IPR006073">
    <property type="entry name" value="GTP-bd"/>
</dbReference>
<dbReference type="GO" id="GO:0043022">
    <property type="term" value="F:ribosome binding"/>
    <property type="evidence" value="ECO:0007669"/>
    <property type="project" value="TreeGrafter"/>
</dbReference>
<evidence type="ECO:0000256" key="3">
    <source>
        <dbReference type="ARBA" id="ARBA00022517"/>
    </source>
</evidence>
<evidence type="ECO:0000313" key="13">
    <source>
        <dbReference type="EMBL" id="APJ04811.1"/>
    </source>
</evidence>
<evidence type="ECO:0000256" key="7">
    <source>
        <dbReference type="ARBA" id="ARBA00032345"/>
    </source>
</evidence>
<dbReference type="Gene3D" id="3.40.50.300">
    <property type="entry name" value="P-loop containing nucleotide triphosphate hydrolases"/>
    <property type="match status" value="2"/>
</dbReference>
<dbReference type="SUPFAM" id="SSF52540">
    <property type="entry name" value="P-loop containing nucleoside triphosphate hydrolases"/>
    <property type="match status" value="2"/>
</dbReference>
<evidence type="ECO:0000256" key="9">
    <source>
        <dbReference type="PROSITE-ProRule" id="PRU01049"/>
    </source>
</evidence>
<comment type="function">
    <text evidence="8 10">GTPase that plays an essential role in the late steps of ribosome biogenesis.</text>
</comment>
<dbReference type="PROSITE" id="PS51712">
    <property type="entry name" value="G_ENGA"/>
    <property type="match status" value="2"/>
</dbReference>
<dbReference type="HAMAP" id="MF_00195">
    <property type="entry name" value="GTPase_Der"/>
    <property type="match status" value="1"/>
</dbReference>
<dbReference type="InterPro" id="IPR031166">
    <property type="entry name" value="G_ENGA"/>
</dbReference>
<dbReference type="InterPro" id="IPR015946">
    <property type="entry name" value="KH_dom-like_a/b"/>
</dbReference>
<dbReference type="InterPro" id="IPR005225">
    <property type="entry name" value="Small_GTP-bd"/>
</dbReference>
<feature type="region of interest" description="Disordered" evidence="11">
    <location>
        <begin position="451"/>
        <end position="471"/>
    </location>
</feature>
<evidence type="ECO:0000256" key="10">
    <source>
        <dbReference type="RuleBase" id="RU004481"/>
    </source>
</evidence>
<dbReference type="RefSeq" id="WP_148698569.1">
    <property type="nucleotide sequence ID" value="NZ_CP017834.1"/>
</dbReference>
<feature type="binding site" evidence="8">
    <location>
        <begin position="302"/>
        <end position="305"/>
    </location>
    <ligand>
        <name>GTP</name>
        <dbReference type="ChEBI" id="CHEBI:37565"/>
        <label>2</label>
    </ligand>
</feature>
<feature type="binding site" evidence="8">
    <location>
        <begin position="61"/>
        <end position="65"/>
    </location>
    <ligand>
        <name>GTP</name>
        <dbReference type="ChEBI" id="CHEBI:37565"/>
        <label>1</label>
    </ligand>
</feature>
<gene>
    <name evidence="8" type="primary">der</name>
    <name evidence="13" type="ORF">AXG55_13250</name>
</gene>
<reference evidence="13 14" key="1">
    <citation type="submission" date="2016-10" db="EMBL/GenBank/DDBJ databases">
        <title>Silvanigrella aquatica sp. nov., isolated from a freshwater lake located in the Black Forest, Germany, description of Silvanigrellaceae fam. nov., Silvanigrellales ord. nov., reclassification of the order Bdellovibrionales in the class Oligoflexia, reclassification of the families Bacteriovoracaceae and Halobacteriovoraceae in the new order Bacteriovoracales ord. nov., and reclassification of the family Pseudobacteriovoracaceae in the order Oligoflexiales.</title>
        <authorList>
            <person name="Hahn M.W."/>
            <person name="Schmidt J."/>
            <person name="Koll U."/>
            <person name="Rohde M."/>
            <person name="Verbag S."/>
            <person name="Pitt A."/>
            <person name="Nakai R."/>
            <person name="Naganuma T."/>
            <person name="Lang E."/>
        </authorList>
    </citation>
    <scope>NUCLEOTIDE SEQUENCE [LARGE SCALE GENOMIC DNA]</scope>
    <source>
        <strain evidence="13 14">MWH-Nonnen-W8red</strain>
    </source>
</reference>
<dbReference type="FunFam" id="3.30.300.20:FF:000004">
    <property type="entry name" value="GTPase Der"/>
    <property type="match status" value="1"/>
</dbReference>
<dbReference type="Gene3D" id="3.30.300.20">
    <property type="match status" value="1"/>
</dbReference>
<keyword evidence="3 8" id="KW-0690">Ribosome biogenesis</keyword>
<name>A0A1L4D3N0_9BACT</name>
<evidence type="ECO:0000256" key="5">
    <source>
        <dbReference type="ARBA" id="ARBA00022741"/>
    </source>
</evidence>
<evidence type="ECO:0000256" key="4">
    <source>
        <dbReference type="ARBA" id="ARBA00022737"/>
    </source>
</evidence>
<feature type="binding site" evidence="8">
    <location>
        <begin position="190"/>
        <end position="197"/>
    </location>
    <ligand>
        <name>GTP</name>
        <dbReference type="ChEBI" id="CHEBI:37565"/>
        <label>2</label>
    </ligand>
</feature>
<protein>
    <recommendedName>
        <fullName evidence="2 8">GTPase Der</fullName>
    </recommendedName>
    <alternativeName>
        <fullName evidence="7 8">GTP-binding protein EngA</fullName>
    </alternativeName>
</protein>
<evidence type="ECO:0000259" key="12">
    <source>
        <dbReference type="PROSITE" id="PS51712"/>
    </source>
</evidence>
<dbReference type="CDD" id="cd01895">
    <property type="entry name" value="EngA2"/>
    <property type="match status" value="1"/>
</dbReference>
<feature type="domain" description="EngA-type G" evidence="12">
    <location>
        <begin position="184"/>
        <end position="360"/>
    </location>
</feature>
<dbReference type="OrthoDB" id="9801473at2"/>
<evidence type="ECO:0000256" key="2">
    <source>
        <dbReference type="ARBA" id="ARBA00020953"/>
    </source>
</evidence>
<feature type="binding site" evidence="8">
    <location>
        <begin position="237"/>
        <end position="241"/>
    </location>
    <ligand>
        <name>GTP</name>
        <dbReference type="ChEBI" id="CHEBI:37565"/>
        <label>2</label>
    </ligand>
</feature>
<comment type="subunit">
    <text evidence="8">Associates with the 50S ribosomal subunit.</text>
</comment>
<dbReference type="PANTHER" id="PTHR43834:SF6">
    <property type="entry name" value="GTPASE DER"/>
    <property type="match status" value="1"/>
</dbReference>
<dbReference type="FunFam" id="3.40.50.300:FF:000040">
    <property type="entry name" value="GTPase Der"/>
    <property type="match status" value="1"/>
</dbReference>
<keyword evidence="6 8" id="KW-0342">GTP-binding</keyword>
<evidence type="ECO:0000256" key="8">
    <source>
        <dbReference type="HAMAP-Rule" id="MF_00195"/>
    </source>
</evidence>
<dbReference type="PIRSF" id="PIRSF006485">
    <property type="entry name" value="GTP-binding_EngA"/>
    <property type="match status" value="1"/>
</dbReference>
<dbReference type="Pfam" id="PF14714">
    <property type="entry name" value="KH_dom-like"/>
    <property type="match status" value="1"/>
</dbReference>
<proteinExistence type="inferred from homology"/>
<comment type="similarity">
    <text evidence="1 8 9 10">Belongs to the TRAFAC class TrmE-Era-EngA-EngB-Septin-like GTPase superfamily. EngA (Der) GTPase family.</text>
</comment>
<keyword evidence="4 10" id="KW-0677">Repeat</keyword>
<feature type="domain" description="EngA-type G" evidence="12">
    <location>
        <begin position="8"/>
        <end position="172"/>
    </location>
</feature>
<dbReference type="KEGG" id="saqi:AXG55_13250"/>
<dbReference type="NCBIfam" id="TIGR00231">
    <property type="entry name" value="small_GTP"/>
    <property type="match status" value="2"/>
</dbReference>
<dbReference type="Pfam" id="PF01926">
    <property type="entry name" value="MMR_HSR1"/>
    <property type="match status" value="2"/>
</dbReference>
<dbReference type="GO" id="GO:0042254">
    <property type="term" value="P:ribosome biogenesis"/>
    <property type="evidence" value="ECO:0007669"/>
    <property type="project" value="UniProtKB-KW"/>
</dbReference>
<dbReference type="NCBIfam" id="TIGR03594">
    <property type="entry name" value="GTPase_EngA"/>
    <property type="match status" value="1"/>
</dbReference>
<dbReference type="EMBL" id="CP017834">
    <property type="protein sequence ID" value="APJ04811.1"/>
    <property type="molecule type" value="Genomic_DNA"/>
</dbReference>
<dbReference type="STRING" id="1915309.AXG55_13250"/>
<evidence type="ECO:0000256" key="11">
    <source>
        <dbReference type="SAM" id="MobiDB-lite"/>
    </source>
</evidence>
<keyword evidence="5 8" id="KW-0547">Nucleotide-binding</keyword>
<dbReference type="CDD" id="cd01894">
    <property type="entry name" value="EngA1"/>
    <property type="match status" value="1"/>
</dbReference>